<dbReference type="AlphaFoldDB" id="A0A8J2P9N0"/>
<dbReference type="Proteomes" id="UP000708208">
    <property type="component" value="Unassembled WGS sequence"/>
</dbReference>
<feature type="non-terminal residue" evidence="2">
    <location>
        <position position="1"/>
    </location>
</feature>
<evidence type="ECO:0000313" key="3">
    <source>
        <dbReference type="Proteomes" id="UP000708208"/>
    </source>
</evidence>
<organism evidence="2 3">
    <name type="scientific">Allacma fusca</name>
    <dbReference type="NCBI Taxonomy" id="39272"/>
    <lineage>
        <taxon>Eukaryota</taxon>
        <taxon>Metazoa</taxon>
        <taxon>Ecdysozoa</taxon>
        <taxon>Arthropoda</taxon>
        <taxon>Hexapoda</taxon>
        <taxon>Collembola</taxon>
        <taxon>Symphypleona</taxon>
        <taxon>Sminthuridae</taxon>
        <taxon>Allacma</taxon>
    </lineage>
</organism>
<keyword evidence="3" id="KW-1185">Reference proteome</keyword>
<name>A0A8J2P9N0_9HEXA</name>
<reference evidence="2" key="1">
    <citation type="submission" date="2021-06" db="EMBL/GenBank/DDBJ databases">
        <authorList>
            <person name="Hodson N. C."/>
            <person name="Mongue J. A."/>
            <person name="Jaron S. K."/>
        </authorList>
    </citation>
    <scope>NUCLEOTIDE SEQUENCE</scope>
</reference>
<evidence type="ECO:0000313" key="1">
    <source>
        <dbReference type="EMBL" id="CAG7734262.1"/>
    </source>
</evidence>
<dbReference type="EMBL" id="CAJVCH010265757">
    <property type="protein sequence ID" value="CAG7734262.1"/>
    <property type="molecule type" value="Genomic_DNA"/>
</dbReference>
<evidence type="ECO:0000313" key="2">
    <source>
        <dbReference type="EMBL" id="CAG7786297.1"/>
    </source>
</evidence>
<dbReference type="EMBL" id="CAJVCH010314748">
    <property type="protein sequence ID" value="CAG7786297.1"/>
    <property type="molecule type" value="Genomic_DNA"/>
</dbReference>
<proteinExistence type="predicted"/>
<gene>
    <name evidence="1" type="ORF">AFUS01_LOCUS22660</name>
    <name evidence="2" type="ORF">AFUS01_LOCUS24871</name>
</gene>
<comment type="caution">
    <text evidence="2">The sequence shown here is derived from an EMBL/GenBank/DDBJ whole genome shotgun (WGS) entry which is preliminary data.</text>
</comment>
<protein>
    <submittedName>
        <fullName evidence="2">Uncharacterized protein</fullName>
    </submittedName>
</protein>
<accession>A0A8J2P9N0</accession>
<feature type="non-terminal residue" evidence="2">
    <location>
        <position position="26"/>
    </location>
</feature>
<sequence>PETGNTHYMSTTKFEPYHARKAFPSF</sequence>